<dbReference type="InterPro" id="IPR050256">
    <property type="entry name" value="Glycosyltransferase_2"/>
</dbReference>
<accession>A0A858STS1</accession>
<evidence type="ECO:0000256" key="5">
    <source>
        <dbReference type="ARBA" id="ARBA00022985"/>
    </source>
</evidence>
<keyword evidence="1" id="KW-1003">Cell membrane</keyword>
<evidence type="ECO:0000256" key="2">
    <source>
        <dbReference type="ARBA" id="ARBA00022676"/>
    </source>
</evidence>
<keyword evidence="3 10" id="KW-0808">Transferase</keyword>
<evidence type="ECO:0000259" key="9">
    <source>
        <dbReference type="Pfam" id="PF00535"/>
    </source>
</evidence>
<dbReference type="CDD" id="cd04187">
    <property type="entry name" value="DPM1_like_bac"/>
    <property type="match status" value="1"/>
</dbReference>
<evidence type="ECO:0000313" key="10">
    <source>
        <dbReference type="EMBL" id="QJF50276.1"/>
    </source>
</evidence>
<evidence type="ECO:0000256" key="1">
    <source>
        <dbReference type="ARBA" id="ARBA00022475"/>
    </source>
</evidence>
<dbReference type="GO" id="GO:0009103">
    <property type="term" value="P:lipopolysaccharide biosynthetic process"/>
    <property type="evidence" value="ECO:0007669"/>
    <property type="project" value="UniProtKB-KW"/>
</dbReference>
<feature type="domain" description="Glycosyltransferase 2-like" evidence="9">
    <location>
        <begin position="14"/>
        <end position="176"/>
    </location>
</feature>
<keyword evidence="2" id="KW-0328">Glycosyltransferase</keyword>
<keyword evidence="6 8" id="KW-1133">Transmembrane helix</keyword>
<feature type="transmembrane region" description="Helical" evidence="8">
    <location>
        <begin position="244"/>
        <end position="265"/>
    </location>
</feature>
<evidence type="ECO:0000256" key="3">
    <source>
        <dbReference type="ARBA" id="ARBA00022679"/>
    </source>
</evidence>
<dbReference type="RefSeq" id="WP_169639493.1">
    <property type="nucleotide sequence ID" value="NZ_CP048788.1"/>
</dbReference>
<dbReference type="GO" id="GO:0005886">
    <property type="term" value="C:plasma membrane"/>
    <property type="evidence" value="ECO:0007669"/>
    <property type="project" value="TreeGrafter"/>
</dbReference>
<dbReference type="Gene3D" id="3.90.550.10">
    <property type="entry name" value="Spore Coat Polysaccharide Biosynthesis Protein SpsA, Chain A"/>
    <property type="match status" value="1"/>
</dbReference>
<keyword evidence="5" id="KW-0448">Lipopolysaccharide biosynthesis</keyword>
<dbReference type="GO" id="GO:0016757">
    <property type="term" value="F:glycosyltransferase activity"/>
    <property type="evidence" value="ECO:0007669"/>
    <property type="project" value="UniProtKB-KW"/>
</dbReference>
<dbReference type="KEGG" id="rpon:G3256_03380"/>
<evidence type="ECO:0000313" key="11">
    <source>
        <dbReference type="Proteomes" id="UP000503308"/>
    </source>
</evidence>
<dbReference type="PANTHER" id="PTHR48090">
    <property type="entry name" value="UNDECAPRENYL-PHOSPHATE 4-DEOXY-4-FORMAMIDO-L-ARABINOSE TRANSFERASE-RELATED"/>
    <property type="match status" value="1"/>
</dbReference>
<dbReference type="EMBL" id="CP048788">
    <property type="protein sequence ID" value="QJF50276.1"/>
    <property type="molecule type" value="Genomic_DNA"/>
</dbReference>
<keyword evidence="4 8" id="KW-0812">Transmembrane</keyword>
<dbReference type="InterPro" id="IPR029044">
    <property type="entry name" value="Nucleotide-diphossugar_trans"/>
</dbReference>
<evidence type="ECO:0000256" key="4">
    <source>
        <dbReference type="ARBA" id="ARBA00022692"/>
    </source>
</evidence>
<organism evidence="10 11">
    <name type="scientific">Roseobacter ponti</name>
    <dbReference type="NCBI Taxonomy" id="1891787"/>
    <lineage>
        <taxon>Bacteria</taxon>
        <taxon>Pseudomonadati</taxon>
        <taxon>Pseudomonadota</taxon>
        <taxon>Alphaproteobacteria</taxon>
        <taxon>Rhodobacterales</taxon>
        <taxon>Roseobacteraceae</taxon>
        <taxon>Roseobacter</taxon>
    </lineage>
</organism>
<name>A0A858STS1_9RHOB</name>
<evidence type="ECO:0000256" key="8">
    <source>
        <dbReference type="SAM" id="Phobius"/>
    </source>
</evidence>
<gene>
    <name evidence="10" type="ORF">G3256_03380</name>
</gene>
<keyword evidence="7 8" id="KW-0472">Membrane</keyword>
<evidence type="ECO:0000256" key="7">
    <source>
        <dbReference type="ARBA" id="ARBA00023136"/>
    </source>
</evidence>
<proteinExistence type="predicted"/>
<dbReference type="Proteomes" id="UP000503308">
    <property type="component" value="Chromosome"/>
</dbReference>
<protein>
    <submittedName>
        <fullName evidence="10">Glycosyltransferase family 2 protein</fullName>
    </submittedName>
</protein>
<reference evidence="10 11" key="1">
    <citation type="submission" date="2020-02" db="EMBL/GenBank/DDBJ databases">
        <title>Genome sequence of Roseobacter ponti.</title>
        <authorList>
            <person name="Hollensteiner J."/>
            <person name="Schneider D."/>
            <person name="Poehlein A."/>
            <person name="Daniel R."/>
        </authorList>
    </citation>
    <scope>NUCLEOTIDE SEQUENCE [LARGE SCALE GENOMIC DNA]</scope>
    <source>
        <strain evidence="10 11">DSM 106830</strain>
    </source>
</reference>
<dbReference type="Pfam" id="PF00535">
    <property type="entry name" value="Glycos_transf_2"/>
    <property type="match status" value="1"/>
</dbReference>
<dbReference type="InterPro" id="IPR001173">
    <property type="entry name" value="Glyco_trans_2-like"/>
</dbReference>
<feature type="transmembrane region" description="Helical" evidence="8">
    <location>
        <begin position="272"/>
        <end position="297"/>
    </location>
</feature>
<sequence length="325" mass="35232">MRNHSPEADRPAVSVIAPAYNEAESIGLFYEQVVVALDPVIPDFELILVDDGSTDSTFSIIEQLAQKDSRVTGVKFRRNFGQTRAMATGIDLARAPILVTLDSDLQNDPGDIPLLVGEISKGHDIAAGYRIRRQDRFLTRKLPSVVANWLIGRVTGLPIRDNGCSLKAYRAEAIKQVPLYSEMHRFIPSMSIPGGVSVVEVGVRHHARQFGTSKYGLARIYRVFFDLLVVRLIISFAARPLTCFGGAGATAVLILIVTITASMLGPEGSGQVFLTVSMLIGSAAVFLFMAGVTIALAQEGINAGKRLDDEVVCGQDERIHPVAEQ</sequence>
<dbReference type="PANTHER" id="PTHR48090:SF3">
    <property type="entry name" value="UNDECAPRENYL-PHOSPHATE 4-DEOXY-4-FORMAMIDO-L-ARABINOSE TRANSFERASE"/>
    <property type="match status" value="1"/>
</dbReference>
<dbReference type="AlphaFoldDB" id="A0A858STS1"/>
<evidence type="ECO:0000256" key="6">
    <source>
        <dbReference type="ARBA" id="ARBA00022989"/>
    </source>
</evidence>
<dbReference type="SUPFAM" id="SSF53448">
    <property type="entry name" value="Nucleotide-diphospho-sugar transferases"/>
    <property type="match status" value="1"/>
</dbReference>
<keyword evidence="11" id="KW-1185">Reference proteome</keyword>